<dbReference type="EMBL" id="JAPQKH010000007">
    <property type="protein sequence ID" value="KAJ5087452.1"/>
    <property type="molecule type" value="Genomic_DNA"/>
</dbReference>
<feature type="compositionally biased region" description="Pro residues" evidence="1">
    <location>
        <begin position="125"/>
        <end position="139"/>
    </location>
</feature>
<dbReference type="AlphaFoldDB" id="A0A9W9K0D2"/>
<gene>
    <name evidence="2" type="ORF">N7456_011068</name>
</gene>
<feature type="compositionally biased region" description="Polar residues" evidence="1">
    <location>
        <begin position="289"/>
        <end position="307"/>
    </location>
</feature>
<evidence type="ECO:0000256" key="1">
    <source>
        <dbReference type="SAM" id="MobiDB-lite"/>
    </source>
</evidence>
<feature type="region of interest" description="Disordered" evidence="1">
    <location>
        <begin position="78"/>
        <end position="169"/>
    </location>
</feature>
<proteinExistence type="predicted"/>
<feature type="region of interest" description="Disordered" evidence="1">
    <location>
        <begin position="410"/>
        <end position="450"/>
    </location>
</feature>
<organism evidence="2 3">
    <name type="scientific">Penicillium angulare</name>
    <dbReference type="NCBI Taxonomy" id="116970"/>
    <lineage>
        <taxon>Eukaryota</taxon>
        <taxon>Fungi</taxon>
        <taxon>Dikarya</taxon>
        <taxon>Ascomycota</taxon>
        <taxon>Pezizomycotina</taxon>
        <taxon>Eurotiomycetes</taxon>
        <taxon>Eurotiomycetidae</taxon>
        <taxon>Eurotiales</taxon>
        <taxon>Aspergillaceae</taxon>
        <taxon>Penicillium</taxon>
    </lineage>
</organism>
<feature type="compositionally biased region" description="Polar residues" evidence="1">
    <location>
        <begin position="410"/>
        <end position="440"/>
    </location>
</feature>
<protein>
    <submittedName>
        <fullName evidence="2">Uncharacterized protein</fullName>
    </submittedName>
</protein>
<reference evidence="2" key="2">
    <citation type="journal article" date="2023" name="IMA Fungus">
        <title>Comparative genomic study of the Penicillium genus elucidates a diverse pangenome and 15 lateral gene transfer events.</title>
        <authorList>
            <person name="Petersen C."/>
            <person name="Sorensen T."/>
            <person name="Nielsen M.R."/>
            <person name="Sondergaard T.E."/>
            <person name="Sorensen J.L."/>
            <person name="Fitzpatrick D.A."/>
            <person name="Frisvad J.C."/>
            <person name="Nielsen K.L."/>
        </authorList>
    </citation>
    <scope>NUCLEOTIDE SEQUENCE</scope>
    <source>
        <strain evidence="2">IBT 30069</strain>
    </source>
</reference>
<evidence type="ECO:0000313" key="2">
    <source>
        <dbReference type="EMBL" id="KAJ5087452.1"/>
    </source>
</evidence>
<evidence type="ECO:0000313" key="3">
    <source>
        <dbReference type="Proteomes" id="UP001149165"/>
    </source>
</evidence>
<reference evidence="2" key="1">
    <citation type="submission" date="2022-11" db="EMBL/GenBank/DDBJ databases">
        <authorList>
            <person name="Petersen C."/>
        </authorList>
    </citation>
    <scope>NUCLEOTIDE SEQUENCE</scope>
    <source>
        <strain evidence="2">IBT 30069</strain>
    </source>
</reference>
<dbReference type="Proteomes" id="UP001149165">
    <property type="component" value="Unassembled WGS sequence"/>
</dbReference>
<keyword evidence="3" id="KW-1185">Reference proteome</keyword>
<dbReference type="OrthoDB" id="4369912at2759"/>
<comment type="caution">
    <text evidence="2">The sequence shown here is derived from an EMBL/GenBank/DDBJ whole genome shotgun (WGS) entry which is preliminary data.</text>
</comment>
<name>A0A9W9K0D2_9EURO</name>
<accession>A0A9W9K0D2</accession>
<feature type="compositionally biased region" description="Low complexity" evidence="1">
    <location>
        <begin position="254"/>
        <end position="269"/>
    </location>
</feature>
<feature type="compositionally biased region" description="Acidic residues" evidence="1">
    <location>
        <begin position="273"/>
        <end position="285"/>
    </location>
</feature>
<feature type="region of interest" description="Disordered" evidence="1">
    <location>
        <begin position="239"/>
        <end position="307"/>
    </location>
</feature>
<sequence length="450" mass="49593">MAQIWPNLDLKADQHDGPFELVDKFKGFYQEIFFHTTNHPTASAPADYVMNLMFHANKIITLLMDEAYISEIRDHAREQQKALPMPQPRAREPAPRPTPHMPSALVPALAPESESLPEQTSSHLPPAPAAAAAPPPPQPKSISQKKKAPLAQDPEAATGRVPEYDPSATYNLPEDIAYHIPESLDGGSDDEIDQEEIDSLLVKDEAISLFETEFSENHKSQTNPVHSVPLHKEPLGRTARESGAHSKLQTRGRSSSSSVSTDTSDLSTHTSDESDDDTDLSDDELSTSITPQGTPQRTNNAVPHASNLQSTSCSKCFYFTIRWPIQSSPYFKQRLNSAQETHLRTTIEGIFKRSGDPVLKSVVLESARTYSRSGDLRLFFPHKLSRDACVKMSHKWFSILVSSGSARISMPESSTGCTTTSNPISSEGYSAPKPQTSASIEPSRKRPRIE</sequence>